<organism evidence="1 2">
    <name type="scientific">Opisthorchis viverrini</name>
    <name type="common">Southeast Asian liver fluke</name>
    <dbReference type="NCBI Taxonomy" id="6198"/>
    <lineage>
        <taxon>Eukaryota</taxon>
        <taxon>Metazoa</taxon>
        <taxon>Spiralia</taxon>
        <taxon>Lophotrochozoa</taxon>
        <taxon>Platyhelminthes</taxon>
        <taxon>Trematoda</taxon>
        <taxon>Digenea</taxon>
        <taxon>Opisthorchiida</taxon>
        <taxon>Opisthorchiata</taxon>
        <taxon>Opisthorchiidae</taxon>
        <taxon>Opisthorchis</taxon>
    </lineage>
</organism>
<name>A0A1S8WTI6_OPIVI</name>
<dbReference type="EMBL" id="KV894878">
    <property type="protein sequence ID" value="OON17806.1"/>
    <property type="molecule type" value="Genomic_DNA"/>
</dbReference>
<dbReference type="InterPro" id="IPR021109">
    <property type="entry name" value="Peptidase_aspartic_dom_sf"/>
</dbReference>
<reference evidence="1 2" key="1">
    <citation type="submission" date="2015-03" db="EMBL/GenBank/DDBJ databases">
        <title>Draft genome of the nematode, Opisthorchis viverrini.</title>
        <authorList>
            <person name="Mitreva M."/>
        </authorList>
    </citation>
    <scope>NUCLEOTIDE SEQUENCE [LARGE SCALE GENOMIC DNA]</scope>
    <source>
        <strain evidence="1">Khon Kaen</strain>
    </source>
</reference>
<protein>
    <submittedName>
        <fullName evidence="1">Uncharacterized protein</fullName>
    </submittedName>
</protein>
<keyword evidence="2" id="KW-1185">Reference proteome</keyword>
<dbReference type="SUPFAM" id="SSF50630">
    <property type="entry name" value="Acid proteases"/>
    <property type="match status" value="1"/>
</dbReference>
<accession>A0A1S8WTI6</accession>
<dbReference type="Proteomes" id="UP000243686">
    <property type="component" value="Unassembled WGS sequence"/>
</dbReference>
<dbReference type="AlphaFoldDB" id="A0A1S8WTI6"/>
<evidence type="ECO:0000313" key="1">
    <source>
        <dbReference type="EMBL" id="OON17806.1"/>
    </source>
</evidence>
<sequence>MDKISLCLLVNVQAGIVPAKPANKFPASESADWSKDFFVCIENGPINFLVHTIDRWHSSSFDGHAITLEDVGTMLAAKLSALIDTGAFKTYLPISFRKNLFAGVWKQMDLGNNVVRCDARSRIPTLLFIKYGADNHYDYKCEKGICVENKAGDYCCEHENCNLSEALAKKYRVPRIRPVDVEKEHFVRNE</sequence>
<evidence type="ECO:0000313" key="2">
    <source>
        <dbReference type="Proteomes" id="UP000243686"/>
    </source>
</evidence>
<gene>
    <name evidence="1" type="ORF">X801_06352</name>
</gene>
<proteinExistence type="predicted"/>